<dbReference type="InterPro" id="IPR002110">
    <property type="entry name" value="Ankyrin_rpt"/>
</dbReference>
<organism evidence="4 5">
    <name type="scientific">Symbiodinium pilosum</name>
    <name type="common">Dinoflagellate</name>
    <dbReference type="NCBI Taxonomy" id="2952"/>
    <lineage>
        <taxon>Eukaryota</taxon>
        <taxon>Sar</taxon>
        <taxon>Alveolata</taxon>
        <taxon>Dinophyceae</taxon>
        <taxon>Suessiales</taxon>
        <taxon>Symbiodiniaceae</taxon>
        <taxon>Symbiodinium</taxon>
    </lineage>
</organism>
<dbReference type="Pfam" id="PF12796">
    <property type="entry name" value="Ank_2"/>
    <property type="match status" value="1"/>
</dbReference>
<accession>A0A812MGF1</accession>
<dbReference type="Gene3D" id="1.25.40.20">
    <property type="entry name" value="Ankyrin repeat-containing domain"/>
    <property type="match status" value="1"/>
</dbReference>
<dbReference type="SUPFAM" id="SSF48403">
    <property type="entry name" value="Ankyrin repeat"/>
    <property type="match status" value="1"/>
</dbReference>
<dbReference type="EMBL" id="CAJNIZ010008213">
    <property type="protein sequence ID" value="CAE7265130.1"/>
    <property type="molecule type" value="Genomic_DNA"/>
</dbReference>
<protein>
    <submittedName>
        <fullName evidence="4">Uncharacterized protein</fullName>
    </submittedName>
</protein>
<dbReference type="PANTHER" id="PTHR24171">
    <property type="entry name" value="ANKYRIN REPEAT DOMAIN-CONTAINING PROTEIN 39-RELATED"/>
    <property type="match status" value="1"/>
</dbReference>
<evidence type="ECO:0000256" key="1">
    <source>
        <dbReference type="ARBA" id="ARBA00022737"/>
    </source>
</evidence>
<dbReference type="GO" id="GO:0085020">
    <property type="term" value="P:protein K6-linked ubiquitination"/>
    <property type="evidence" value="ECO:0007669"/>
    <property type="project" value="TreeGrafter"/>
</dbReference>
<evidence type="ECO:0000313" key="5">
    <source>
        <dbReference type="Proteomes" id="UP000649617"/>
    </source>
</evidence>
<evidence type="ECO:0000256" key="3">
    <source>
        <dbReference type="PROSITE-ProRule" id="PRU00023"/>
    </source>
</evidence>
<dbReference type="GO" id="GO:0004842">
    <property type="term" value="F:ubiquitin-protein transferase activity"/>
    <property type="evidence" value="ECO:0007669"/>
    <property type="project" value="TreeGrafter"/>
</dbReference>
<keyword evidence="2 3" id="KW-0040">ANK repeat</keyword>
<dbReference type="PROSITE" id="PS50088">
    <property type="entry name" value="ANK_REPEAT"/>
    <property type="match status" value="2"/>
</dbReference>
<feature type="repeat" description="ANK" evidence="3">
    <location>
        <begin position="116"/>
        <end position="148"/>
    </location>
</feature>
<evidence type="ECO:0000256" key="2">
    <source>
        <dbReference type="ARBA" id="ARBA00023043"/>
    </source>
</evidence>
<sequence length="214" mass="23436">MRKPAQMVEIRIHTLRGDHWQILSEQAAEEVFSVEQLKRHASLMGQGCFLTDIVYKEAILDDETDLASLPQPVEVTLVQHSSHWSPGLLAAAPSKTLPEVEAALRRFADPNSQDDRGWTALCFAASRGDHGMVKLLHKARADLDMGPDDNMALRLAAAAGNPQVAAYLVTNRCDVNEPDSHGITPLQAAAEHGHVEMVAWLCDADADLEPSEIF</sequence>
<dbReference type="InterPro" id="IPR036770">
    <property type="entry name" value="Ankyrin_rpt-contain_sf"/>
</dbReference>
<dbReference type="PANTHER" id="PTHR24171:SF8">
    <property type="entry name" value="BRCA1-ASSOCIATED RING DOMAIN PROTEIN 1"/>
    <property type="match status" value="1"/>
</dbReference>
<evidence type="ECO:0000313" key="4">
    <source>
        <dbReference type="EMBL" id="CAE7265130.1"/>
    </source>
</evidence>
<comment type="caution">
    <text evidence="4">The sequence shown here is derived from an EMBL/GenBank/DDBJ whole genome shotgun (WGS) entry which is preliminary data.</text>
</comment>
<dbReference type="AlphaFoldDB" id="A0A812MGF1"/>
<dbReference type="OrthoDB" id="194358at2759"/>
<reference evidence="4" key="1">
    <citation type="submission" date="2021-02" db="EMBL/GenBank/DDBJ databases">
        <authorList>
            <person name="Dougan E. K."/>
            <person name="Rhodes N."/>
            <person name="Thang M."/>
            <person name="Chan C."/>
        </authorList>
    </citation>
    <scope>NUCLEOTIDE SEQUENCE</scope>
</reference>
<dbReference type="Proteomes" id="UP000649617">
    <property type="component" value="Unassembled WGS sequence"/>
</dbReference>
<name>A0A812MGF1_SYMPI</name>
<dbReference type="PROSITE" id="PS50297">
    <property type="entry name" value="ANK_REP_REGION"/>
    <property type="match status" value="1"/>
</dbReference>
<gene>
    <name evidence="4" type="ORF">SPIL2461_LOCUS5687</name>
</gene>
<proteinExistence type="predicted"/>
<feature type="repeat" description="ANK" evidence="3">
    <location>
        <begin position="181"/>
        <end position="213"/>
    </location>
</feature>
<keyword evidence="5" id="KW-1185">Reference proteome</keyword>
<keyword evidence="1" id="KW-0677">Repeat</keyword>
<dbReference type="Pfam" id="PF00023">
    <property type="entry name" value="Ank"/>
    <property type="match status" value="1"/>
</dbReference>
<dbReference type="SMART" id="SM00248">
    <property type="entry name" value="ANK"/>
    <property type="match status" value="3"/>
</dbReference>